<dbReference type="SUPFAM" id="SSF51306">
    <property type="entry name" value="LexA/Signal peptidase"/>
    <property type="match status" value="1"/>
</dbReference>
<feature type="domain" description="Peptidase S24/S26A/S26B/S26C" evidence="1">
    <location>
        <begin position="651"/>
        <end position="726"/>
    </location>
</feature>
<evidence type="ECO:0000259" key="2">
    <source>
        <dbReference type="Pfam" id="PF09848"/>
    </source>
</evidence>
<reference evidence="3 4" key="1">
    <citation type="submission" date="2019-06" db="EMBL/GenBank/DDBJ databases">
        <title>Enrichment of Autotrophic Halophilic Microorganisms from Red Sea Brine Pool Using Microbial Electrosynthesis System.</title>
        <authorList>
            <person name="Alqahtani M.F."/>
            <person name="Bajracharya S."/>
            <person name="Katuri K.P."/>
            <person name="Ali M."/>
            <person name="Saikaly P.E."/>
        </authorList>
    </citation>
    <scope>NUCLEOTIDE SEQUENCE [LARGE SCALE GENOMIC DNA]</scope>
    <source>
        <strain evidence="3">MES15</strain>
    </source>
</reference>
<dbReference type="Gene3D" id="3.40.50.300">
    <property type="entry name" value="P-loop containing nucleotide triphosphate hydrolases"/>
    <property type="match status" value="1"/>
</dbReference>
<sequence>MIVYSASKAEFVEHVKFNQIEKVIEEEVWRKLKRRTPKSEIESWKNSLQYMFNALLDQGIPPSAGVAIEYTIPLTSRRVDFILTGKDASRNDTAIIVELKQWSEAEVTDKDAIVRTFLNGSIREVNHPSYQAWSYSALIEDYNETVREERISLQPCAYLHNMNSGEAINDARYSEHTERAPVYISSDAKKLSEFLRRNIRYGDSDNILYRIEHGVIKPSKGLADCLASMLRGNREFILLDEQKLVYETALDLAEKGREKPKQTFIVKGGPGTGKSVVAINLIVEATNREMLTQFVSKNAAPREVFKARLTGTMRKTNIDNLFRGSGGYTDTENNYFDMLVVDEAHRLNEKSGLYGNLGENQIKELITSAKTTVFFIDEDQRVTLADIGTVEEIRHFAGQLGAEVTVLELSSQFRCNGSDGYLAWVDHVLRIRETANTSLEGIDYDFRVFDDPNELRSVIERKNRRANKARLVAGYCWDWNSKKDPERFDIELPEHDFRARWNLDKHGSKWLIAEDSISEIGCIHTCQGLELDYVGVIIGEDFVIRDGIAVTNAAARSRSDRSVRGYKKRLKEDRESALADADMIIKNTYRTLMTRGMKGCFIYSADAETREHFRSFAETQIMEQTDSVTTQRLPYEVVDFESAIPYDGFVPVFDLQAAAGEFSGFQSSADEFQWVKLPEHFATRPGQFVAQVVGESMNKRIPNGAWCLFNENPGGTRNGKIVLVQHRAIEDPDNGSCLTVKLYRSEKTMSGDELVNERVILKPVTSAHGYRDIVIEDDDLHDLRVVGEFVAVLA</sequence>
<name>A0A844I590_9GAMM</name>
<dbReference type="SUPFAM" id="SSF52540">
    <property type="entry name" value="P-loop containing nucleoside triphosphate hydrolases"/>
    <property type="match status" value="1"/>
</dbReference>
<dbReference type="Pfam" id="PF00717">
    <property type="entry name" value="Peptidase_S24"/>
    <property type="match status" value="1"/>
</dbReference>
<evidence type="ECO:0000313" key="3">
    <source>
        <dbReference type="EMBL" id="MTJ00182.1"/>
    </source>
</evidence>
<dbReference type="InterPro" id="IPR039418">
    <property type="entry name" value="LexA-like"/>
</dbReference>
<evidence type="ECO:0000259" key="1">
    <source>
        <dbReference type="Pfam" id="PF00717"/>
    </source>
</evidence>
<dbReference type="InterPro" id="IPR027417">
    <property type="entry name" value="P-loop_NTPase"/>
</dbReference>
<dbReference type="Proteomes" id="UP000431462">
    <property type="component" value="Unassembled WGS sequence"/>
</dbReference>
<dbReference type="EMBL" id="VENC01000016">
    <property type="protein sequence ID" value="MTJ00182.1"/>
    <property type="molecule type" value="Genomic_DNA"/>
</dbReference>
<dbReference type="InterPro" id="IPR018647">
    <property type="entry name" value="SLFN_3-like_DNA/RNA_helicase"/>
</dbReference>
<protein>
    <submittedName>
        <fullName evidence="3">DUF2075 domain-containing protein</fullName>
    </submittedName>
</protein>
<dbReference type="Gene3D" id="2.10.109.10">
    <property type="entry name" value="Umud Fragment, subunit A"/>
    <property type="match status" value="1"/>
</dbReference>
<feature type="domain" description="Schlafen group 3-like DNA/RNA helicase" evidence="2">
    <location>
        <begin position="261"/>
        <end position="606"/>
    </location>
</feature>
<dbReference type="AlphaFoldDB" id="A0A844I590"/>
<accession>A0A844I590</accession>
<organism evidence="3 4">
    <name type="scientific">Marinobacter adhaerens</name>
    <dbReference type="NCBI Taxonomy" id="1033846"/>
    <lineage>
        <taxon>Bacteria</taxon>
        <taxon>Pseudomonadati</taxon>
        <taxon>Pseudomonadota</taxon>
        <taxon>Gammaproteobacteria</taxon>
        <taxon>Pseudomonadales</taxon>
        <taxon>Marinobacteraceae</taxon>
        <taxon>Marinobacter</taxon>
    </lineage>
</organism>
<gene>
    <name evidence="3" type="ORF">FH752_16335</name>
</gene>
<comment type="caution">
    <text evidence="3">The sequence shown here is derived from an EMBL/GenBank/DDBJ whole genome shotgun (WGS) entry which is preliminary data.</text>
</comment>
<proteinExistence type="predicted"/>
<dbReference type="InterPro" id="IPR036286">
    <property type="entry name" value="LexA/Signal_pep-like_sf"/>
</dbReference>
<evidence type="ECO:0000313" key="4">
    <source>
        <dbReference type="Proteomes" id="UP000431462"/>
    </source>
</evidence>
<dbReference type="CDD" id="cd06529">
    <property type="entry name" value="S24_LexA-like"/>
    <property type="match status" value="1"/>
</dbReference>
<dbReference type="InterPro" id="IPR015927">
    <property type="entry name" value="Peptidase_S24_S26A/B/C"/>
</dbReference>
<dbReference type="Pfam" id="PF09848">
    <property type="entry name" value="SLFN-g3_helicase"/>
    <property type="match status" value="1"/>
</dbReference>